<reference evidence="2" key="1">
    <citation type="journal article" date="2023" name="Front. Plant Sci.">
        <title>Chromosomal-level genome assembly of Melastoma candidum provides insights into trichome evolution.</title>
        <authorList>
            <person name="Zhong Y."/>
            <person name="Wu W."/>
            <person name="Sun C."/>
            <person name="Zou P."/>
            <person name="Liu Y."/>
            <person name="Dai S."/>
            <person name="Zhou R."/>
        </authorList>
    </citation>
    <scope>NUCLEOTIDE SEQUENCE [LARGE SCALE GENOMIC DNA]</scope>
</reference>
<accession>A0ACB9NSP8</accession>
<protein>
    <submittedName>
        <fullName evidence="1">Uncharacterized protein</fullName>
    </submittedName>
</protein>
<name>A0ACB9NSP8_9MYRT</name>
<comment type="caution">
    <text evidence="1">The sequence shown here is derived from an EMBL/GenBank/DDBJ whole genome shotgun (WGS) entry which is preliminary data.</text>
</comment>
<keyword evidence="2" id="KW-1185">Reference proteome</keyword>
<sequence>MGAHVAMHSHTNSKFLHFISTKNPPNMKLLITLAILSLAAATSLAYDPDLLQDICVAINNTDDGVFVNGKFCKDPKMATADDFVFTKFRTPGNTDNPLGSKRLVYGAKAEAAIAIGFDDFIADALR</sequence>
<proteinExistence type="predicted"/>
<dbReference type="EMBL" id="CM042886">
    <property type="protein sequence ID" value="KAI4338599.1"/>
    <property type="molecule type" value="Genomic_DNA"/>
</dbReference>
<dbReference type="Proteomes" id="UP001057402">
    <property type="component" value="Chromosome 7"/>
</dbReference>
<evidence type="ECO:0000313" key="2">
    <source>
        <dbReference type="Proteomes" id="UP001057402"/>
    </source>
</evidence>
<evidence type="ECO:0000313" key="1">
    <source>
        <dbReference type="EMBL" id="KAI4338599.1"/>
    </source>
</evidence>
<organism evidence="1 2">
    <name type="scientific">Melastoma candidum</name>
    <dbReference type="NCBI Taxonomy" id="119954"/>
    <lineage>
        <taxon>Eukaryota</taxon>
        <taxon>Viridiplantae</taxon>
        <taxon>Streptophyta</taxon>
        <taxon>Embryophyta</taxon>
        <taxon>Tracheophyta</taxon>
        <taxon>Spermatophyta</taxon>
        <taxon>Magnoliopsida</taxon>
        <taxon>eudicotyledons</taxon>
        <taxon>Gunneridae</taxon>
        <taxon>Pentapetalae</taxon>
        <taxon>rosids</taxon>
        <taxon>malvids</taxon>
        <taxon>Myrtales</taxon>
        <taxon>Melastomataceae</taxon>
        <taxon>Melastomatoideae</taxon>
        <taxon>Melastomateae</taxon>
        <taxon>Melastoma</taxon>
    </lineage>
</organism>
<gene>
    <name evidence="1" type="ORF">MLD38_023637</name>
</gene>